<dbReference type="Pfam" id="PF03466">
    <property type="entry name" value="LysR_substrate"/>
    <property type="match status" value="1"/>
</dbReference>
<name>A0A9P6XSC1_9FUNG</name>
<reference evidence="3 4" key="1">
    <citation type="journal article" date="2020" name="Microb. Genom.">
        <title>Genetic diversity of clinical and environmental Mucorales isolates obtained from an investigation of mucormycosis cases among solid organ transplant recipients.</title>
        <authorList>
            <person name="Nguyen M.H."/>
            <person name="Kaul D."/>
            <person name="Muto C."/>
            <person name="Cheng S.J."/>
            <person name="Richter R.A."/>
            <person name="Bruno V.M."/>
            <person name="Liu G."/>
            <person name="Beyhan S."/>
            <person name="Sundermann A.J."/>
            <person name="Mounaud S."/>
            <person name="Pasculle A.W."/>
            <person name="Nierman W.C."/>
            <person name="Driscoll E."/>
            <person name="Cumbie R."/>
            <person name="Clancy C.J."/>
            <person name="Dupont C.L."/>
        </authorList>
    </citation>
    <scope>NUCLEOTIDE SEQUENCE [LARGE SCALE GENOMIC DNA]</scope>
    <source>
        <strain evidence="3 4">GL24</strain>
    </source>
</reference>
<evidence type="ECO:0000313" key="4">
    <source>
        <dbReference type="Proteomes" id="UP000740926"/>
    </source>
</evidence>
<gene>
    <name evidence="3" type="ORF">G6F50_016744</name>
</gene>
<comment type="similarity">
    <text evidence="1">Belongs to the LysR transcriptional regulatory family.</text>
</comment>
<evidence type="ECO:0000313" key="3">
    <source>
        <dbReference type="EMBL" id="KAG1531354.1"/>
    </source>
</evidence>
<dbReference type="Proteomes" id="UP000740926">
    <property type="component" value="Unassembled WGS sequence"/>
</dbReference>
<sequence>MARWRVRNPGLSLEIETSQQVVDLVRDGFHAALRFGRGPWAGVESEPLFDMPLPLIALASPETAAKLEDNSPETLARQPLLGEREMWQHWFTAAGLRTPAWALRWAANCWRPMPSAPGAWCRYRP</sequence>
<evidence type="ECO:0000259" key="2">
    <source>
        <dbReference type="Pfam" id="PF03466"/>
    </source>
</evidence>
<protein>
    <recommendedName>
        <fullName evidence="2">LysR substrate-binding domain-containing protein</fullName>
    </recommendedName>
</protein>
<dbReference type="InterPro" id="IPR058163">
    <property type="entry name" value="LysR-type_TF_proteobact-type"/>
</dbReference>
<keyword evidence="4" id="KW-1185">Reference proteome</keyword>
<accession>A0A9P6XSC1</accession>
<dbReference type="AlphaFoldDB" id="A0A9P6XSC1"/>
<organism evidence="3 4">
    <name type="scientific">Rhizopus delemar</name>
    <dbReference type="NCBI Taxonomy" id="936053"/>
    <lineage>
        <taxon>Eukaryota</taxon>
        <taxon>Fungi</taxon>
        <taxon>Fungi incertae sedis</taxon>
        <taxon>Mucoromycota</taxon>
        <taxon>Mucoromycotina</taxon>
        <taxon>Mucoromycetes</taxon>
        <taxon>Mucorales</taxon>
        <taxon>Mucorineae</taxon>
        <taxon>Rhizopodaceae</taxon>
        <taxon>Rhizopus</taxon>
    </lineage>
</organism>
<dbReference type="InterPro" id="IPR005119">
    <property type="entry name" value="LysR_subst-bd"/>
</dbReference>
<comment type="caution">
    <text evidence="3">The sequence shown here is derived from an EMBL/GenBank/DDBJ whole genome shotgun (WGS) entry which is preliminary data.</text>
</comment>
<proteinExistence type="inferred from homology"/>
<feature type="domain" description="LysR substrate-binding" evidence="2">
    <location>
        <begin position="1"/>
        <end position="97"/>
    </location>
</feature>
<dbReference type="EMBL" id="JAANIU010011004">
    <property type="protein sequence ID" value="KAG1531354.1"/>
    <property type="molecule type" value="Genomic_DNA"/>
</dbReference>
<dbReference type="Gene3D" id="3.40.190.10">
    <property type="entry name" value="Periplasmic binding protein-like II"/>
    <property type="match status" value="2"/>
</dbReference>
<dbReference type="GO" id="GO:0006351">
    <property type="term" value="P:DNA-templated transcription"/>
    <property type="evidence" value="ECO:0007669"/>
    <property type="project" value="TreeGrafter"/>
</dbReference>
<dbReference type="GO" id="GO:0043565">
    <property type="term" value="F:sequence-specific DNA binding"/>
    <property type="evidence" value="ECO:0007669"/>
    <property type="project" value="TreeGrafter"/>
</dbReference>
<dbReference type="PANTHER" id="PTHR30537">
    <property type="entry name" value="HTH-TYPE TRANSCRIPTIONAL REGULATOR"/>
    <property type="match status" value="1"/>
</dbReference>
<dbReference type="SUPFAM" id="SSF53850">
    <property type="entry name" value="Periplasmic binding protein-like II"/>
    <property type="match status" value="1"/>
</dbReference>
<dbReference type="GO" id="GO:0003700">
    <property type="term" value="F:DNA-binding transcription factor activity"/>
    <property type="evidence" value="ECO:0007669"/>
    <property type="project" value="TreeGrafter"/>
</dbReference>
<dbReference type="PANTHER" id="PTHR30537:SF74">
    <property type="entry name" value="HTH-TYPE TRANSCRIPTIONAL REGULATOR TRPI"/>
    <property type="match status" value="1"/>
</dbReference>
<evidence type="ECO:0000256" key="1">
    <source>
        <dbReference type="ARBA" id="ARBA00009437"/>
    </source>
</evidence>